<feature type="signal peptide" evidence="1">
    <location>
        <begin position="1"/>
        <end position="26"/>
    </location>
</feature>
<dbReference type="RefSeq" id="WP_126979070.1">
    <property type="nucleotide sequence ID" value="NZ_PQSP01000002.1"/>
</dbReference>
<evidence type="ECO:0000259" key="2">
    <source>
        <dbReference type="Pfam" id="PF08750"/>
    </source>
</evidence>
<evidence type="ECO:0000256" key="1">
    <source>
        <dbReference type="SAM" id="SignalP"/>
    </source>
</evidence>
<evidence type="ECO:0000313" key="4">
    <source>
        <dbReference type="Proteomes" id="UP000286947"/>
    </source>
</evidence>
<feature type="domain" description="CNP1-like uncharacterised" evidence="2">
    <location>
        <begin position="38"/>
        <end position="168"/>
    </location>
</feature>
<sequence precursor="true">MKNFKSALRTVFIAWMLGTAATCIYAQNTTYADDYWLDWKETEITSFPDFDLNRAINIEAMPGSRMNWFIDPKTITIDKDSVVRYVVIATSNTGAQNAMYEGILCAQNTYKIYARAVGDGGWRAVENPEWKNLRDAPALSHERMIAQIYMCENASRPRSVESVIRRLRTPYASQKP</sequence>
<dbReference type="AlphaFoldDB" id="A0A433SET4"/>
<accession>A0A433SET4</accession>
<feature type="chain" id="PRO_5019464923" description="CNP1-like uncharacterized domain-containing protein" evidence="1">
    <location>
        <begin position="27"/>
        <end position="176"/>
    </location>
</feature>
<keyword evidence="1" id="KW-0732">Signal</keyword>
<reference evidence="3 4" key="1">
    <citation type="submission" date="2018-01" db="EMBL/GenBank/DDBJ databases">
        <title>Saezia sanguinis gen. nov., sp. nov., in the order Burkholderiales isolated from human blood.</title>
        <authorList>
            <person name="Medina-Pascual M.J."/>
            <person name="Valdezate S."/>
            <person name="Monzon S."/>
            <person name="Cuesta I."/>
            <person name="Carrasco G."/>
            <person name="Villalon P."/>
            <person name="Saez-Nieto J.A."/>
        </authorList>
    </citation>
    <scope>NUCLEOTIDE SEQUENCE [LARGE SCALE GENOMIC DNA]</scope>
    <source>
        <strain evidence="3 4">CNM695-12</strain>
    </source>
</reference>
<dbReference type="Pfam" id="PF08750">
    <property type="entry name" value="CNP1"/>
    <property type="match status" value="1"/>
</dbReference>
<organism evidence="3 4">
    <name type="scientific">Saezia sanguinis</name>
    <dbReference type="NCBI Taxonomy" id="1965230"/>
    <lineage>
        <taxon>Bacteria</taxon>
        <taxon>Pseudomonadati</taxon>
        <taxon>Pseudomonadota</taxon>
        <taxon>Betaproteobacteria</taxon>
        <taxon>Burkholderiales</taxon>
        <taxon>Saeziaceae</taxon>
        <taxon>Saezia</taxon>
    </lineage>
</organism>
<dbReference type="InterPro" id="IPR014861">
    <property type="entry name" value="CNP1-like_dom"/>
</dbReference>
<dbReference type="Proteomes" id="UP000286947">
    <property type="component" value="Unassembled WGS sequence"/>
</dbReference>
<keyword evidence="4" id="KW-1185">Reference proteome</keyword>
<evidence type="ECO:0000313" key="3">
    <source>
        <dbReference type="EMBL" id="RUS67206.1"/>
    </source>
</evidence>
<proteinExistence type="predicted"/>
<name>A0A433SET4_9BURK</name>
<protein>
    <recommendedName>
        <fullName evidence="2">CNP1-like uncharacterized domain-containing protein</fullName>
    </recommendedName>
</protein>
<dbReference type="OrthoDB" id="7066954at2"/>
<dbReference type="EMBL" id="PQSP01000002">
    <property type="protein sequence ID" value="RUS67206.1"/>
    <property type="molecule type" value="Genomic_DNA"/>
</dbReference>
<comment type="caution">
    <text evidence="3">The sequence shown here is derived from an EMBL/GenBank/DDBJ whole genome shotgun (WGS) entry which is preliminary data.</text>
</comment>
<gene>
    <name evidence="3" type="ORF">CUZ56_01148</name>
</gene>